<organism evidence="8 9">
    <name type="scientific">Mumia xiangluensis</name>
    <dbReference type="NCBI Taxonomy" id="1678900"/>
    <lineage>
        <taxon>Bacteria</taxon>
        <taxon>Bacillati</taxon>
        <taxon>Actinomycetota</taxon>
        <taxon>Actinomycetes</taxon>
        <taxon>Propionibacteriales</taxon>
        <taxon>Nocardioidaceae</taxon>
        <taxon>Mumia</taxon>
    </lineage>
</organism>
<reference evidence="9" key="1">
    <citation type="journal article" date="2019" name="Int. J. Syst. Evol. Microbiol.">
        <title>The Global Catalogue of Microorganisms (GCM) 10K type strain sequencing project: providing services to taxonomists for standard genome sequencing and annotation.</title>
        <authorList>
            <consortium name="The Broad Institute Genomics Platform"/>
            <consortium name="The Broad Institute Genome Sequencing Center for Infectious Disease"/>
            <person name="Wu L."/>
            <person name="Ma J."/>
        </authorList>
    </citation>
    <scope>NUCLEOTIDE SEQUENCE [LARGE SCALE GENOMIC DNA]</scope>
    <source>
        <strain evidence="9">CGMCC 4.7198</strain>
    </source>
</reference>
<dbReference type="PANTHER" id="PTHR33884">
    <property type="entry name" value="UPF0410 PROTEIN YMGE"/>
    <property type="match status" value="1"/>
</dbReference>
<dbReference type="InterPro" id="IPR007341">
    <property type="entry name" value="Transgly_assoc"/>
</dbReference>
<gene>
    <name evidence="8" type="ORF">ACFPYK_12280</name>
</gene>
<comment type="caution">
    <text evidence="8">The sequence shown here is derived from an EMBL/GenBank/DDBJ whole genome shotgun (WGS) entry which is preliminary data.</text>
</comment>
<protein>
    <submittedName>
        <fullName evidence="8">GlsB/YeaQ/YmgE family stress response membrane protein</fullName>
    </submittedName>
</protein>
<sequence>MFNFWTVVYLIVVGLIAGYLARLLVKGSDPMAWWQTMLLGIVGSFIGGFGGYLLFGWDEDEGFFQPSGLIFSILGAVVALLLWRLVRSRTAGPQHRG</sequence>
<name>A0ABW1QL65_9ACTN</name>
<keyword evidence="9" id="KW-1185">Reference proteome</keyword>
<evidence type="ECO:0000256" key="1">
    <source>
        <dbReference type="ARBA" id="ARBA00004651"/>
    </source>
</evidence>
<dbReference type="Proteomes" id="UP001596097">
    <property type="component" value="Unassembled WGS sequence"/>
</dbReference>
<dbReference type="RefSeq" id="WP_194842879.1">
    <property type="nucleotide sequence ID" value="NZ_JBHSQL010000008.1"/>
</dbReference>
<evidence type="ECO:0000256" key="5">
    <source>
        <dbReference type="ARBA" id="ARBA00022989"/>
    </source>
</evidence>
<evidence type="ECO:0000256" key="7">
    <source>
        <dbReference type="SAM" id="Phobius"/>
    </source>
</evidence>
<evidence type="ECO:0000313" key="8">
    <source>
        <dbReference type="EMBL" id="MFC6150172.1"/>
    </source>
</evidence>
<evidence type="ECO:0000256" key="6">
    <source>
        <dbReference type="ARBA" id="ARBA00023136"/>
    </source>
</evidence>
<comment type="subcellular location">
    <subcellularLocation>
        <location evidence="1">Cell membrane</location>
        <topology evidence="1">Multi-pass membrane protein</topology>
    </subcellularLocation>
</comment>
<dbReference type="EMBL" id="JBHSQL010000008">
    <property type="protein sequence ID" value="MFC6150172.1"/>
    <property type="molecule type" value="Genomic_DNA"/>
</dbReference>
<accession>A0ABW1QL65</accession>
<proteinExistence type="inferred from homology"/>
<keyword evidence="4 7" id="KW-0812">Transmembrane</keyword>
<evidence type="ECO:0000256" key="3">
    <source>
        <dbReference type="ARBA" id="ARBA00022475"/>
    </source>
</evidence>
<evidence type="ECO:0000256" key="2">
    <source>
        <dbReference type="ARBA" id="ARBA00011006"/>
    </source>
</evidence>
<feature type="transmembrane region" description="Helical" evidence="7">
    <location>
        <begin position="37"/>
        <end position="57"/>
    </location>
</feature>
<evidence type="ECO:0000256" key="4">
    <source>
        <dbReference type="ARBA" id="ARBA00022692"/>
    </source>
</evidence>
<dbReference type="PANTHER" id="PTHR33884:SF3">
    <property type="entry name" value="UPF0410 PROTEIN YMGE"/>
    <property type="match status" value="1"/>
</dbReference>
<keyword evidence="3" id="KW-1003">Cell membrane</keyword>
<keyword evidence="5 7" id="KW-1133">Transmembrane helix</keyword>
<dbReference type="Pfam" id="PF04226">
    <property type="entry name" value="Transgly_assoc"/>
    <property type="match status" value="1"/>
</dbReference>
<comment type="similarity">
    <text evidence="2">Belongs to the UPF0410 family.</text>
</comment>
<feature type="transmembrane region" description="Helical" evidence="7">
    <location>
        <begin position="6"/>
        <end position="25"/>
    </location>
</feature>
<feature type="transmembrane region" description="Helical" evidence="7">
    <location>
        <begin position="63"/>
        <end position="86"/>
    </location>
</feature>
<keyword evidence="6 7" id="KW-0472">Membrane</keyword>
<evidence type="ECO:0000313" key="9">
    <source>
        <dbReference type="Proteomes" id="UP001596097"/>
    </source>
</evidence>